<dbReference type="EMBL" id="CP002826">
    <property type="protein sequence ID" value="AEI05090.1"/>
    <property type="molecule type" value="Genomic_DNA"/>
</dbReference>
<evidence type="ECO:0000313" key="1">
    <source>
        <dbReference type="EMBL" id="AEI05090.1"/>
    </source>
</evidence>
<reference evidence="1 2" key="1">
    <citation type="journal article" date="2011" name="J. Bacteriol.">
        <title>Complete genome sequences of the chemolithoautotrophic Oligotropha carboxidovorans strains OM4 and OM5.</title>
        <authorList>
            <person name="Volland S."/>
            <person name="Rachinger M."/>
            <person name="Strittmatter A."/>
            <person name="Daniel R."/>
            <person name="Gottschalk G."/>
            <person name="Meyer O."/>
        </authorList>
    </citation>
    <scope>NUCLEOTIDE SEQUENCE [LARGE SCALE GENOMIC DNA]</scope>
    <source>
        <strain evidence="2">ATCC 49405 / DSM 1227 / KCTC 32145 / OM5</strain>
    </source>
</reference>
<dbReference type="KEGG" id="ocg:OCA5_c03640"/>
<proteinExistence type="predicted"/>
<dbReference type="Proteomes" id="UP000007730">
    <property type="component" value="Chromosome"/>
</dbReference>
<name>F8BUN7_AFIC5</name>
<sequence length="108" mass="12395">MDPHWHLLRCSSCNRLQRLHMYSRGNGSHHIPRSRFKDLTLTGLFRIRSETNPPSSFCSDHGIVARMSSSRNASESIAFWVMGSVHRRTFQMPPPTSTVCSGRWPNKI</sequence>
<evidence type="ECO:0000313" key="2">
    <source>
        <dbReference type="Proteomes" id="UP000007730"/>
    </source>
</evidence>
<organism evidence="1 2">
    <name type="scientific">Afipia carboxidovorans (strain ATCC 49405 / DSM 1227 / KCTC 32145 / OM5)</name>
    <name type="common">Oligotropha carboxidovorans</name>
    <dbReference type="NCBI Taxonomy" id="504832"/>
    <lineage>
        <taxon>Bacteria</taxon>
        <taxon>Pseudomonadati</taxon>
        <taxon>Pseudomonadota</taxon>
        <taxon>Alphaproteobacteria</taxon>
        <taxon>Hyphomicrobiales</taxon>
        <taxon>Nitrobacteraceae</taxon>
        <taxon>Afipia</taxon>
    </lineage>
</organism>
<gene>
    <name evidence="1" type="ordered locus">OCA5_c03640</name>
</gene>
<dbReference type="HOGENOM" id="CLU_2194259_0_0_5"/>
<keyword evidence="2" id="KW-1185">Reference proteome</keyword>
<dbReference type="AlphaFoldDB" id="F8BUN7"/>
<accession>F8BUN7</accession>
<protein>
    <submittedName>
        <fullName evidence="1">Uncharacterized protein</fullName>
    </submittedName>
</protein>